<keyword evidence="3" id="KW-1185">Reference proteome</keyword>
<dbReference type="EMBL" id="JAQIZZ010000003">
    <property type="protein sequence ID" value="KAJ5546004.1"/>
    <property type="molecule type" value="Genomic_DNA"/>
</dbReference>
<feature type="domain" description="Calcineurin-like phosphoesterase" evidence="1">
    <location>
        <begin position="6"/>
        <end position="209"/>
    </location>
</feature>
<dbReference type="GO" id="GO:0016787">
    <property type="term" value="F:hydrolase activity"/>
    <property type="evidence" value="ECO:0007669"/>
    <property type="project" value="InterPro"/>
</dbReference>
<organism evidence="2 3">
    <name type="scientific">Penicillium frequentans</name>
    <dbReference type="NCBI Taxonomy" id="3151616"/>
    <lineage>
        <taxon>Eukaryota</taxon>
        <taxon>Fungi</taxon>
        <taxon>Dikarya</taxon>
        <taxon>Ascomycota</taxon>
        <taxon>Pezizomycotina</taxon>
        <taxon>Eurotiomycetes</taxon>
        <taxon>Eurotiomycetidae</taxon>
        <taxon>Eurotiales</taxon>
        <taxon>Aspergillaceae</taxon>
        <taxon>Penicillium</taxon>
    </lineage>
</organism>
<dbReference type="Proteomes" id="UP001220324">
    <property type="component" value="Unassembled WGS sequence"/>
</dbReference>
<evidence type="ECO:0000313" key="3">
    <source>
        <dbReference type="Proteomes" id="UP001220324"/>
    </source>
</evidence>
<dbReference type="PANTHER" id="PTHR12905:SF16">
    <property type="entry name" value="SER_THR PROTEIN PHOSPHATASE FAMILY PROTEIN (AFU_ORTHOLOGUE AFUA_1G06000)"/>
    <property type="match status" value="1"/>
</dbReference>
<dbReference type="CDD" id="cd07379">
    <property type="entry name" value="MPP_239FB"/>
    <property type="match status" value="1"/>
</dbReference>
<dbReference type="InterPro" id="IPR051693">
    <property type="entry name" value="UPF0046_metallophosphoest"/>
</dbReference>
<comment type="caution">
    <text evidence="2">The sequence shown here is derived from an EMBL/GenBank/DDBJ whole genome shotgun (WGS) entry which is preliminary data.</text>
</comment>
<dbReference type="SUPFAM" id="SSF56300">
    <property type="entry name" value="Metallo-dependent phosphatases"/>
    <property type="match status" value="1"/>
</dbReference>
<sequence>MLRKTRFVCISDTHGYTPSEAGFKLPAGDVLIHAGDLTNKGSLAEVRRTMDWISKTNFEVKIIVAGNHDVTLDPGFYAKHGQEFHGSQLEDPSQCLEAVTSAAPSVIYLQHQAAVINMTRKDGPNTTFKVFGSPYSQFRVNWAFGYNNGKDATALWGQIPPDTDIIVTHTPPKSHCDQKPTGRKVGCDALRQELSRIRPPLAICGHVHEGRGYERVFWPRQMSLSRTLIESDSSGAITQGVLPPPGSKKQALVDLTGKRGERLDNDGFSSLTSHSQLKLDPANMALMSPSSFGSAANVALDLQYNPNKNNNRAPVLSADTQAYNDGDWCDGKTLQTLRKETCIVNAAIVATSWPHQGGKRFNAPIVVDLELPVRQGDRAATCSGDLDLT</sequence>
<reference evidence="2 3" key="1">
    <citation type="journal article" date="2023" name="IMA Fungus">
        <title>Comparative genomic study of the Penicillium genus elucidates a diverse pangenome and 15 lateral gene transfer events.</title>
        <authorList>
            <person name="Petersen C."/>
            <person name="Sorensen T."/>
            <person name="Nielsen M.R."/>
            <person name="Sondergaard T.E."/>
            <person name="Sorensen J.L."/>
            <person name="Fitzpatrick D.A."/>
            <person name="Frisvad J.C."/>
            <person name="Nielsen K.L."/>
        </authorList>
    </citation>
    <scope>NUCLEOTIDE SEQUENCE [LARGE SCALE GENOMIC DNA]</scope>
    <source>
        <strain evidence="2 3">IBT 35679</strain>
    </source>
</reference>
<dbReference type="AlphaFoldDB" id="A0AAD6CZ58"/>
<proteinExistence type="predicted"/>
<dbReference type="InterPro" id="IPR029052">
    <property type="entry name" value="Metallo-depent_PP-like"/>
</dbReference>
<dbReference type="Pfam" id="PF00149">
    <property type="entry name" value="Metallophos"/>
    <property type="match status" value="1"/>
</dbReference>
<gene>
    <name evidence="2" type="ORF">N7494_003589</name>
</gene>
<evidence type="ECO:0000313" key="2">
    <source>
        <dbReference type="EMBL" id="KAJ5546004.1"/>
    </source>
</evidence>
<dbReference type="Gene3D" id="3.60.21.10">
    <property type="match status" value="1"/>
</dbReference>
<evidence type="ECO:0000259" key="1">
    <source>
        <dbReference type="Pfam" id="PF00149"/>
    </source>
</evidence>
<protein>
    <recommendedName>
        <fullName evidence="1">Calcineurin-like phosphoesterase domain-containing protein</fullName>
    </recommendedName>
</protein>
<dbReference type="InterPro" id="IPR004843">
    <property type="entry name" value="Calcineurin-like_PHP"/>
</dbReference>
<name>A0AAD6CZ58_9EURO</name>
<dbReference type="PANTHER" id="PTHR12905">
    <property type="entry name" value="METALLOPHOSPHOESTERASE"/>
    <property type="match status" value="1"/>
</dbReference>
<accession>A0AAD6CZ58</accession>